<dbReference type="PANTHER" id="PTHR43033">
    <property type="entry name" value="TRNA(ILE)-LYSIDINE SYNTHASE-RELATED"/>
    <property type="match status" value="1"/>
</dbReference>
<evidence type="ECO:0000259" key="8">
    <source>
        <dbReference type="Pfam" id="PF01171"/>
    </source>
</evidence>
<evidence type="ECO:0000256" key="7">
    <source>
        <dbReference type="ARBA" id="ARBA00048539"/>
    </source>
</evidence>
<dbReference type="CDD" id="cd01992">
    <property type="entry name" value="TilS_N"/>
    <property type="match status" value="1"/>
</dbReference>
<accession>A0A6J6D0U1</accession>
<keyword evidence="4" id="KW-0819">tRNA processing</keyword>
<dbReference type="SUPFAM" id="SSF82829">
    <property type="entry name" value="MesJ substrate recognition domain-like"/>
    <property type="match status" value="1"/>
</dbReference>
<dbReference type="InterPro" id="IPR014729">
    <property type="entry name" value="Rossmann-like_a/b/a_fold"/>
</dbReference>
<dbReference type="Gene3D" id="3.40.50.620">
    <property type="entry name" value="HUPs"/>
    <property type="match status" value="1"/>
</dbReference>
<dbReference type="Pfam" id="PF01171">
    <property type="entry name" value="ATP_bind_3"/>
    <property type="match status" value="1"/>
</dbReference>
<sequence length="330" mass="36153">MSQRKRLSPAQGAIRHAVREVLATNTKPGQKVLIAVSGGADSLALASATLFESKKLQLQVATVTIDHGLQKNSSKVTEQTLEKLHQIGIVEAWSKKVKVGTKGGPEAAARDARYKALESIRVESNSDFIILGHTANDQAETVLLGLTRGSGSKSLSGMSVKTGKLLRPLLSIERSTTVQFCKDENISPWQDPQNKDLKFLRVRIRKVVLPFLEKQLGSGIFNNLIRTSSQLQEDDKYLSEMANKAFKKIAKTTSQTVTLGQPELSKLPGAIRNRVIKAAIDYFGMESSRTHVLAVTDLVLNWHGQKPLALPGVRVERKGKTITLKASQEK</sequence>
<proteinExistence type="inferred from homology"/>
<dbReference type="Pfam" id="PF09179">
    <property type="entry name" value="TilS"/>
    <property type="match status" value="1"/>
</dbReference>
<dbReference type="GO" id="GO:0008033">
    <property type="term" value="P:tRNA processing"/>
    <property type="evidence" value="ECO:0007669"/>
    <property type="project" value="UniProtKB-KW"/>
</dbReference>
<reference evidence="10" key="1">
    <citation type="submission" date="2020-05" db="EMBL/GenBank/DDBJ databases">
        <authorList>
            <person name="Chiriac C."/>
            <person name="Salcher M."/>
            <person name="Ghai R."/>
            <person name="Kavagutti S V."/>
        </authorList>
    </citation>
    <scope>NUCLEOTIDE SEQUENCE</scope>
</reference>
<gene>
    <name evidence="10" type="ORF">UFOPK1537_00671</name>
</gene>
<dbReference type="InterPro" id="IPR015262">
    <property type="entry name" value="tRNA_Ile_lys_synt_subst-bd"/>
</dbReference>
<feature type="domain" description="tRNA(Ile)-lysidine synthase substrate-binding" evidence="9">
    <location>
        <begin position="263"/>
        <end position="317"/>
    </location>
</feature>
<evidence type="ECO:0000256" key="2">
    <source>
        <dbReference type="ARBA" id="ARBA00022490"/>
    </source>
</evidence>
<keyword evidence="6" id="KW-0067">ATP-binding</keyword>
<keyword evidence="2" id="KW-0963">Cytoplasm</keyword>
<feature type="domain" description="tRNA(Ile)-lysidine/2-thiocytidine synthase N-terminal" evidence="8">
    <location>
        <begin position="31"/>
        <end position="206"/>
    </location>
</feature>
<keyword evidence="3" id="KW-0436">Ligase</keyword>
<protein>
    <recommendedName>
        <fullName evidence="1">tRNA(Ile)-lysidine synthetase</fullName>
        <ecNumber evidence="1">6.3.4.19</ecNumber>
    </recommendedName>
</protein>
<dbReference type="GO" id="GO:0005737">
    <property type="term" value="C:cytoplasm"/>
    <property type="evidence" value="ECO:0007669"/>
    <property type="project" value="InterPro"/>
</dbReference>
<dbReference type="InterPro" id="IPR012795">
    <property type="entry name" value="tRNA_Ile_lys_synt_N"/>
</dbReference>
<evidence type="ECO:0000256" key="3">
    <source>
        <dbReference type="ARBA" id="ARBA00022598"/>
    </source>
</evidence>
<evidence type="ECO:0000313" key="10">
    <source>
        <dbReference type="EMBL" id="CAB4557026.1"/>
    </source>
</evidence>
<dbReference type="PANTHER" id="PTHR43033:SF1">
    <property type="entry name" value="TRNA(ILE)-LYSIDINE SYNTHASE-RELATED"/>
    <property type="match status" value="1"/>
</dbReference>
<name>A0A6J6D0U1_9ZZZZ</name>
<dbReference type="Gene3D" id="1.20.59.20">
    <property type="match status" value="1"/>
</dbReference>
<organism evidence="10">
    <name type="scientific">freshwater metagenome</name>
    <dbReference type="NCBI Taxonomy" id="449393"/>
    <lineage>
        <taxon>unclassified sequences</taxon>
        <taxon>metagenomes</taxon>
        <taxon>ecological metagenomes</taxon>
    </lineage>
</organism>
<dbReference type="EC" id="6.3.4.19" evidence="1"/>
<dbReference type="InterPro" id="IPR012094">
    <property type="entry name" value="tRNA_Ile_lys_synt"/>
</dbReference>
<evidence type="ECO:0000256" key="6">
    <source>
        <dbReference type="ARBA" id="ARBA00022840"/>
    </source>
</evidence>
<dbReference type="GO" id="GO:0005524">
    <property type="term" value="F:ATP binding"/>
    <property type="evidence" value="ECO:0007669"/>
    <property type="project" value="UniProtKB-KW"/>
</dbReference>
<comment type="catalytic activity">
    <reaction evidence="7">
        <text>cytidine(34) in tRNA(Ile2) + L-lysine + ATP = lysidine(34) in tRNA(Ile2) + AMP + diphosphate + H(+)</text>
        <dbReference type="Rhea" id="RHEA:43744"/>
        <dbReference type="Rhea" id="RHEA-COMP:10625"/>
        <dbReference type="Rhea" id="RHEA-COMP:10670"/>
        <dbReference type="ChEBI" id="CHEBI:15378"/>
        <dbReference type="ChEBI" id="CHEBI:30616"/>
        <dbReference type="ChEBI" id="CHEBI:32551"/>
        <dbReference type="ChEBI" id="CHEBI:33019"/>
        <dbReference type="ChEBI" id="CHEBI:82748"/>
        <dbReference type="ChEBI" id="CHEBI:83665"/>
        <dbReference type="ChEBI" id="CHEBI:456215"/>
        <dbReference type="EC" id="6.3.4.19"/>
    </reaction>
</comment>
<keyword evidence="5" id="KW-0547">Nucleotide-binding</keyword>
<dbReference type="HAMAP" id="MF_01161">
    <property type="entry name" value="tRNA_Ile_lys_synt"/>
    <property type="match status" value="1"/>
</dbReference>
<dbReference type="EMBL" id="CAEZSX010000104">
    <property type="protein sequence ID" value="CAB4557026.1"/>
    <property type="molecule type" value="Genomic_DNA"/>
</dbReference>
<dbReference type="GO" id="GO:0032267">
    <property type="term" value="F:tRNA(Ile)-lysidine synthase activity"/>
    <property type="evidence" value="ECO:0007669"/>
    <property type="project" value="UniProtKB-EC"/>
</dbReference>
<dbReference type="AlphaFoldDB" id="A0A6J6D0U1"/>
<evidence type="ECO:0000256" key="1">
    <source>
        <dbReference type="ARBA" id="ARBA00013267"/>
    </source>
</evidence>
<evidence type="ECO:0000256" key="4">
    <source>
        <dbReference type="ARBA" id="ARBA00022694"/>
    </source>
</evidence>
<evidence type="ECO:0000259" key="9">
    <source>
        <dbReference type="Pfam" id="PF09179"/>
    </source>
</evidence>
<evidence type="ECO:0000256" key="5">
    <source>
        <dbReference type="ARBA" id="ARBA00022741"/>
    </source>
</evidence>
<dbReference type="InterPro" id="IPR011063">
    <property type="entry name" value="TilS/TtcA_N"/>
</dbReference>
<dbReference type="SUPFAM" id="SSF52402">
    <property type="entry name" value="Adenine nucleotide alpha hydrolases-like"/>
    <property type="match status" value="1"/>
</dbReference>
<dbReference type="NCBIfam" id="TIGR02432">
    <property type="entry name" value="lysidine_TilS_N"/>
    <property type="match status" value="1"/>
</dbReference>